<dbReference type="Pfam" id="PF07005">
    <property type="entry name" value="SBD_N"/>
    <property type="match status" value="1"/>
</dbReference>
<evidence type="ECO:0000313" key="10">
    <source>
        <dbReference type="Proteomes" id="UP000295351"/>
    </source>
</evidence>
<dbReference type="Proteomes" id="UP000295351">
    <property type="component" value="Unassembled WGS sequence"/>
</dbReference>
<dbReference type="Pfam" id="PF17042">
    <property type="entry name" value="NBD_C"/>
    <property type="match status" value="1"/>
</dbReference>
<keyword evidence="5" id="KW-0067">ATP-binding</keyword>
<evidence type="ECO:0000256" key="6">
    <source>
        <dbReference type="ARBA" id="ARBA00023277"/>
    </source>
</evidence>
<accession>A0A4V2RGR1</accession>
<dbReference type="InterPro" id="IPR042213">
    <property type="entry name" value="NBD_C_sf"/>
</dbReference>
<keyword evidence="2" id="KW-0808">Transferase</keyword>
<dbReference type="Gene3D" id="3.40.50.10840">
    <property type="entry name" value="Putative sugar-binding, N-terminal domain"/>
    <property type="match status" value="1"/>
</dbReference>
<name>A0A4V2RGR1_SHIGR</name>
<dbReference type="InterPro" id="IPR031475">
    <property type="entry name" value="NBD_C"/>
</dbReference>
<dbReference type="InterPro" id="IPR010737">
    <property type="entry name" value="4-carb_acid_sugar_kinase_N"/>
</dbReference>
<dbReference type="SUPFAM" id="SSF142764">
    <property type="entry name" value="YgbK-like"/>
    <property type="match status" value="1"/>
</dbReference>
<dbReference type="AlphaFoldDB" id="A0A4V2RGR1"/>
<keyword evidence="4" id="KW-0418">Kinase</keyword>
<dbReference type="GO" id="GO:0016301">
    <property type="term" value="F:kinase activity"/>
    <property type="evidence" value="ECO:0007669"/>
    <property type="project" value="UniProtKB-KW"/>
</dbReference>
<feature type="domain" description="Four-carbon acid sugar kinase nucleotide binding" evidence="8">
    <location>
        <begin position="253"/>
        <end position="409"/>
    </location>
</feature>
<comment type="caution">
    <text evidence="9">The sequence shown here is derived from an EMBL/GenBank/DDBJ whole genome shotgun (WGS) entry which is preliminary data.</text>
</comment>
<protein>
    <submittedName>
        <fullName evidence="9">Uncharacterized protein YgbK (DUF1537 family)</fullName>
    </submittedName>
</protein>
<feature type="domain" description="Four-carbon acid sugar kinase N-terminal" evidence="7">
    <location>
        <begin position="5"/>
        <end position="219"/>
    </location>
</feature>
<evidence type="ECO:0000259" key="7">
    <source>
        <dbReference type="Pfam" id="PF07005"/>
    </source>
</evidence>
<evidence type="ECO:0000256" key="3">
    <source>
        <dbReference type="ARBA" id="ARBA00022741"/>
    </source>
</evidence>
<gene>
    <name evidence="9" type="ORF">EV665_12230</name>
</gene>
<evidence type="ECO:0000256" key="5">
    <source>
        <dbReference type="ARBA" id="ARBA00022840"/>
    </source>
</evidence>
<evidence type="ECO:0000256" key="4">
    <source>
        <dbReference type="ARBA" id="ARBA00022777"/>
    </source>
</evidence>
<evidence type="ECO:0000259" key="8">
    <source>
        <dbReference type="Pfam" id="PF17042"/>
    </source>
</evidence>
<comment type="similarity">
    <text evidence="1">Belongs to the four-carbon acid sugar kinase family.</text>
</comment>
<sequence>MQRALGIVADDFTGALMVAGYLESAGIHCPVLFRPEAKIPPAAVVMAGTRTRTVPVAEALAELGRFTDAFLRAGCRRIAYKACATFDSTEDGNIGPAADYLADRAGMRPVLMSAGFPRFGTTVHQGYMFYRGRLVSESIKRFDPLTPMSDPDLVRFLGRQTPHRIALLNHATLRSGADAALAAIEAFADEGVGHVFLDTTDDGDVETAAEVAAAMNRVVVASDPLIIAYATRLGHAMQPDPVPSPQQVDGPTAVIAGSVGPVVLAQLAAFSANHPLLTLDLLDPAGEEGLVSAALDWASRRLGAAPLAISTATGPEGVAAVQAAFGRVEAARRAERILGAIARGLRDRGVRRFIVAGGETSGAVVDALGIAAVRALPEGPLGTGFCISCGPTPLSLYLKPGKLGADDILLSAVEAMNQWSGR</sequence>
<evidence type="ECO:0000256" key="1">
    <source>
        <dbReference type="ARBA" id="ARBA00005715"/>
    </source>
</evidence>
<evidence type="ECO:0000256" key="2">
    <source>
        <dbReference type="ARBA" id="ARBA00022679"/>
    </source>
</evidence>
<keyword evidence="10" id="KW-1185">Reference proteome</keyword>
<proteinExistence type="inferred from homology"/>
<dbReference type="Gene3D" id="3.40.980.20">
    <property type="entry name" value="Four-carbon acid sugar kinase, nucleotide binding domain"/>
    <property type="match status" value="1"/>
</dbReference>
<keyword evidence="3" id="KW-0547">Nucleotide-binding</keyword>
<evidence type="ECO:0000313" key="9">
    <source>
        <dbReference type="EMBL" id="TCN37400.1"/>
    </source>
</evidence>
<reference evidence="9 10" key="1">
    <citation type="submission" date="2019-03" db="EMBL/GenBank/DDBJ databases">
        <title>Genomic Encyclopedia of Type Strains, Phase IV (KMG-IV): sequencing the most valuable type-strain genomes for metagenomic binning, comparative biology and taxonomic classification.</title>
        <authorList>
            <person name="Goeker M."/>
        </authorList>
    </citation>
    <scope>NUCLEOTIDE SEQUENCE [LARGE SCALE GENOMIC DNA]</scope>
    <source>
        <strain evidence="9 10">DSM 18401</strain>
    </source>
</reference>
<organism evidence="9 10">
    <name type="scientific">Shinella granuli</name>
    <dbReference type="NCBI Taxonomy" id="323621"/>
    <lineage>
        <taxon>Bacteria</taxon>
        <taxon>Pseudomonadati</taxon>
        <taxon>Pseudomonadota</taxon>
        <taxon>Alphaproteobacteria</taxon>
        <taxon>Hyphomicrobiales</taxon>
        <taxon>Rhizobiaceae</taxon>
        <taxon>Shinella</taxon>
    </lineage>
</organism>
<dbReference type="GO" id="GO:0005524">
    <property type="term" value="F:ATP binding"/>
    <property type="evidence" value="ECO:0007669"/>
    <property type="project" value="UniProtKB-KW"/>
</dbReference>
<dbReference type="EMBL" id="SLVX01000022">
    <property type="protein sequence ID" value="TCN37400.1"/>
    <property type="molecule type" value="Genomic_DNA"/>
</dbReference>
<dbReference type="RefSeq" id="WP_133036148.1">
    <property type="nucleotide sequence ID" value="NZ_BAABEI010000009.1"/>
</dbReference>
<dbReference type="InterPro" id="IPR037051">
    <property type="entry name" value="4-carb_acid_sugar_kinase_N_sf"/>
</dbReference>
<keyword evidence="6" id="KW-0119">Carbohydrate metabolism</keyword>